<dbReference type="EMBL" id="JAFBEB010000001">
    <property type="protein sequence ID" value="MBM7588421.1"/>
    <property type="molecule type" value="Genomic_DNA"/>
</dbReference>
<gene>
    <name evidence="5" type="ORF">JOD01_000007</name>
</gene>
<dbReference type="Pfam" id="PF07905">
    <property type="entry name" value="PucR"/>
    <property type="match status" value="1"/>
</dbReference>
<dbReference type="RefSeq" id="WP_204516190.1">
    <property type="nucleotide sequence ID" value="NZ_BAABIN010000009.1"/>
</dbReference>
<dbReference type="AlphaFoldDB" id="A0A939BTG6"/>
<dbReference type="InterPro" id="IPR029016">
    <property type="entry name" value="GAF-like_dom_sf"/>
</dbReference>
<dbReference type="InterPro" id="IPR012914">
    <property type="entry name" value="PucR_dom"/>
</dbReference>
<dbReference type="Gene3D" id="3.30.450.40">
    <property type="match status" value="1"/>
</dbReference>
<evidence type="ECO:0000256" key="1">
    <source>
        <dbReference type="ARBA" id="ARBA00006754"/>
    </source>
</evidence>
<dbReference type="InterPro" id="IPR025736">
    <property type="entry name" value="PucR_C-HTH_dom"/>
</dbReference>
<comment type="similarity">
    <text evidence="1">Belongs to the CdaR family.</text>
</comment>
<feature type="domain" description="PucR C-terminal helix-turn-helix" evidence="3">
    <location>
        <begin position="444"/>
        <end position="501"/>
    </location>
</feature>
<organism evidence="5 6">
    <name type="scientific">Brevibacillus fulvus</name>
    <dbReference type="NCBI Taxonomy" id="1125967"/>
    <lineage>
        <taxon>Bacteria</taxon>
        <taxon>Bacillati</taxon>
        <taxon>Bacillota</taxon>
        <taxon>Bacilli</taxon>
        <taxon>Bacillales</taxon>
        <taxon>Paenibacillaceae</taxon>
        <taxon>Brevibacillus</taxon>
    </lineage>
</organism>
<keyword evidence="6" id="KW-1185">Reference proteome</keyword>
<comment type="caution">
    <text evidence="5">The sequence shown here is derived from an EMBL/GenBank/DDBJ whole genome shotgun (WGS) entry which is preliminary data.</text>
</comment>
<dbReference type="PANTHER" id="PTHR33744:SF1">
    <property type="entry name" value="DNA-BINDING TRANSCRIPTIONAL ACTIVATOR ADER"/>
    <property type="match status" value="1"/>
</dbReference>
<protein>
    <submittedName>
        <fullName evidence="5">Purine catabolism regulator</fullName>
    </submittedName>
</protein>
<dbReference type="Pfam" id="PF13556">
    <property type="entry name" value="HTH_30"/>
    <property type="match status" value="1"/>
</dbReference>
<dbReference type="InterPro" id="IPR041522">
    <property type="entry name" value="CdaR_GGDEF"/>
</dbReference>
<name>A0A939BTG6_9BACL</name>
<feature type="domain" description="Purine catabolism PurC-like" evidence="2">
    <location>
        <begin position="8"/>
        <end position="126"/>
    </location>
</feature>
<evidence type="ECO:0000313" key="6">
    <source>
        <dbReference type="Proteomes" id="UP000717624"/>
    </source>
</evidence>
<dbReference type="PANTHER" id="PTHR33744">
    <property type="entry name" value="CARBOHYDRATE DIACID REGULATOR"/>
    <property type="match status" value="1"/>
</dbReference>
<dbReference type="Pfam" id="PF17853">
    <property type="entry name" value="GGDEF_2"/>
    <property type="match status" value="1"/>
</dbReference>
<evidence type="ECO:0000313" key="5">
    <source>
        <dbReference type="EMBL" id="MBM7588421.1"/>
    </source>
</evidence>
<sequence length="520" mass="58879">MTITIREAIQLPDMVQTRLVAGEAGLDNVIRWVTIVEILEDVTRLQEGEFLITTGYGLQDTPEKMANFIPSLVARKLSGVALHTGFYLQEIPAFLRKMADRHSLPLIEIPAQLNFSTVTRAILQPIINRQFETMAYSAAIHHQMIEAALSHGGLPAIAKILAELTGGRVELSDVFGDRVLTIGDSPETSIDSQTGFTVPIRAHLETYGQLTLTKPQNQWQELDYIAIKHAATLCALEYMKERAIVTTEWRMQGDLAEELLQGRATAGRELEARSQMLGYSLTGRHLVAAIQVGQCGPAALPSAEQSTRVSTIVQRLVARKQISCLSRQRSDLLLLLLHARPENERFLRDFVKEWTRLYPQEPVQVGVSLARSQLSELGEAAKEAIFSVKTAPLVGGRRHVLRYDELQGYQFLFPFHQQAQQLEMLWRPLLAKLLEHDQKHGQQLFETLQVYFRQNLNGLQSAQALYIHRHTLKYRLQQIEEKTGCDLSDHAQRWQLQLAVMAYRLHHLLYPEDLPIPKSL</sequence>
<feature type="domain" description="CdaR GGDEF-like" evidence="4">
    <location>
        <begin position="262"/>
        <end position="384"/>
    </location>
</feature>
<evidence type="ECO:0000259" key="4">
    <source>
        <dbReference type="Pfam" id="PF17853"/>
    </source>
</evidence>
<dbReference type="Proteomes" id="UP000717624">
    <property type="component" value="Unassembled WGS sequence"/>
</dbReference>
<evidence type="ECO:0000259" key="2">
    <source>
        <dbReference type="Pfam" id="PF07905"/>
    </source>
</evidence>
<proteinExistence type="inferred from homology"/>
<reference evidence="5" key="1">
    <citation type="submission" date="2021-01" db="EMBL/GenBank/DDBJ databases">
        <title>Genomic Encyclopedia of Type Strains, Phase IV (KMG-IV): sequencing the most valuable type-strain genomes for metagenomic binning, comparative biology and taxonomic classification.</title>
        <authorList>
            <person name="Goeker M."/>
        </authorList>
    </citation>
    <scope>NUCLEOTIDE SEQUENCE</scope>
    <source>
        <strain evidence="5">DSM 25523</strain>
    </source>
</reference>
<dbReference type="InterPro" id="IPR042070">
    <property type="entry name" value="PucR_C-HTH_sf"/>
</dbReference>
<evidence type="ECO:0000259" key="3">
    <source>
        <dbReference type="Pfam" id="PF13556"/>
    </source>
</evidence>
<dbReference type="Gene3D" id="1.10.10.2840">
    <property type="entry name" value="PucR C-terminal helix-turn-helix domain"/>
    <property type="match status" value="1"/>
</dbReference>
<accession>A0A939BTG6</accession>
<dbReference type="InterPro" id="IPR051448">
    <property type="entry name" value="CdaR-like_regulators"/>
</dbReference>